<dbReference type="EMBL" id="NSCI01000001">
    <property type="protein sequence ID" value="RAW93571.1"/>
    <property type="molecule type" value="Genomic_DNA"/>
</dbReference>
<dbReference type="RefSeq" id="WP_113024409.1">
    <property type="nucleotide sequence ID" value="NZ_CAWNWQ010000001.1"/>
</dbReference>
<dbReference type="InterPro" id="IPR013022">
    <property type="entry name" value="Xyl_isomerase-like_TIM-brl"/>
</dbReference>
<dbReference type="Pfam" id="PF01261">
    <property type="entry name" value="AP_endonuc_2"/>
    <property type="match status" value="1"/>
</dbReference>
<dbReference type="InterPro" id="IPR036237">
    <property type="entry name" value="Xyl_isomerase-like_sf"/>
</dbReference>
<dbReference type="Gene3D" id="3.20.20.150">
    <property type="entry name" value="Divalent-metal-dependent TIM barrel enzymes"/>
    <property type="match status" value="1"/>
</dbReference>
<proteinExistence type="predicted"/>
<evidence type="ECO:0000259" key="1">
    <source>
        <dbReference type="Pfam" id="PF01261"/>
    </source>
</evidence>
<dbReference type="AlphaFoldDB" id="A0A329VSM1"/>
<reference evidence="2 3" key="1">
    <citation type="journal article" date="2018" name="Int. J. Syst. Evol. Microbiol.">
        <title>Whole-genome-based revisit of Photorhabdus phylogeny: proposal for the elevation of most Photorhabdus subspecies to the species level and description of one novel species Photorhabdus bodei sp. nov., and one novel subspecies Photorhabdus laumondii subsp. clarkei subsp. nov.</title>
        <authorList>
            <person name="Machado R.A.R."/>
            <person name="Wuthrich D."/>
            <person name="Kuhnert P."/>
            <person name="Arce C.C.M."/>
            <person name="Thonen L."/>
            <person name="Ruiz C."/>
            <person name="Zhang X."/>
            <person name="Robert C.A.M."/>
            <person name="Karimi J."/>
            <person name="Kamali S."/>
            <person name="Ma J."/>
            <person name="Bruggmann R."/>
            <person name="Erb M."/>
        </authorList>
    </citation>
    <scope>NUCLEOTIDE SEQUENCE [LARGE SCALE GENOMIC DNA]</scope>
    <source>
        <strain evidence="2 3">BOJ-47</strain>
    </source>
</reference>
<accession>A0A329VSM1</accession>
<sequence>MRIGCVISDSRHLAWTEECAFDYLEIKGDFLLQLSRAGNIEKLLGLERISFEAMTSPLPRGLGARIVGDDADHTYALKVFTQMVDLSATLGVRKIVLGSGQARTVPKHFKRDWAYEQLIDFINKAKSVCIERKQMLSIEPLHSGETNLINSCIEAQKVVSDIPEVSITADCYHIFTEQLSVNDELYKSKIMHAHTSYLPRGSGIFREKYQRSFLKKLQSIGCNDISIEEIFDSKRNMHEMLLKIRKLSSNSAGG</sequence>
<feature type="domain" description="Xylose isomerase-like TIM barrel" evidence="1">
    <location>
        <begin position="15"/>
        <end position="231"/>
    </location>
</feature>
<comment type="caution">
    <text evidence="2">The sequence shown here is derived from an EMBL/GenBank/DDBJ whole genome shotgun (WGS) entry which is preliminary data.</text>
</comment>
<evidence type="ECO:0000313" key="3">
    <source>
        <dbReference type="Proteomes" id="UP000250870"/>
    </source>
</evidence>
<gene>
    <name evidence="2" type="ORF">CKY01_01210</name>
</gene>
<dbReference type="SUPFAM" id="SSF51658">
    <property type="entry name" value="Xylose isomerase-like"/>
    <property type="match status" value="1"/>
</dbReference>
<dbReference type="Proteomes" id="UP000250870">
    <property type="component" value="Unassembled WGS sequence"/>
</dbReference>
<organism evidence="2 3">
    <name type="scientific">Photorhabdus laumondii subsp. clarkei</name>
    <dbReference type="NCBI Taxonomy" id="2029685"/>
    <lineage>
        <taxon>Bacteria</taxon>
        <taxon>Pseudomonadati</taxon>
        <taxon>Pseudomonadota</taxon>
        <taxon>Gammaproteobacteria</taxon>
        <taxon>Enterobacterales</taxon>
        <taxon>Morganellaceae</taxon>
        <taxon>Photorhabdus</taxon>
    </lineage>
</organism>
<protein>
    <recommendedName>
        <fullName evidence="1">Xylose isomerase-like TIM barrel domain-containing protein</fullName>
    </recommendedName>
</protein>
<evidence type="ECO:0000313" key="2">
    <source>
        <dbReference type="EMBL" id="RAW93571.1"/>
    </source>
</evidence>
<name>A0A329VSM1_9GAMM</name>